<proteinExistence type="predicted"/>
<evidence type="ECO:0000313" key="2">
    <source>
        <dbReference type="EMBL" id="MEI5906756.1"/>
    </source>
</evidence>
<feature type="transmembrane region" description="Helical" evidence="1">
    <location>
        <begin position="160"/>
        <end position="182"/>
    </location>
</feature>
<feature type="transmembrane region" description="Helical" evidence="1">
    <location>
        <begin position="188"/>
        <end position="211"/>
    </location>
</feature>
<sequence length="216" mass="22762">MDELIFLTGFLIILIAAIFAIITLVLSFKKDDPICCLGAGLALGVISAGIGLFVWGAIEEGGDIEDLISLISIIILILIALFLSIFTLLSVLKKKEFCCLGGGIAFAGVGLGAGIILSKIEDLFGDFEEISLLLLAILFLVILIAAFLIIVISLKKRQSLCCFAGTLALAGVGLGIGVLLSFEEEELIAGFGSLTNSVILLGIAAIIISFWKKNKQ</sequence>
<name>A0ABU8HBR0_9BACI</name>
<accession>A0ABU8HBR0</accession>
<keyword evidence="1" id="KW-0472">Membrane</keyword>
<protein>
    <recommendedName>
        <fullName evidence="4">DUF4203 domain-containing protein</fullName>
    </recommendedName>
</protein>
<evidence type="ECO:0008006" key="4">
    <source>
        <dbReference type="Google" id="ProtNLM"/>
    </source>
</evidence>
<dbReference type="Proteomes" id="UP001312865">
    <property type="component" value="Unassembled WGS sequence"/>
</dbReference>
<dbReference type="RefSeq" id="WP_336586188.1">
    <property type="nucleotide sequence ID" value="NZ_JBBAXC010000004.1"/>
</dbReference>
<reference evidence="2 3" key="1">
    <citation type="journal article" date="2018" name="J. Microbiol.">
        <title>Bacillus spongiae sp. nov., isolated from sponge of Jeju Island.</title>
        <authorList>
            <person name="Lee G.E."/>
            <person name="Im W.T."/>
            <person name="Park J.S."/>
        </authorList>
    </citation>
    <scope>NUCLEOTIDE SEQUENCE [LARGE SCALE GENOMIC DNA]</scope>
    <source>
        <strain evidence="2 3">135PIL107-10</strain>
    </source>
</reference>
<gene>
    <name evidence="2" type="ORF">WAK64_06755</name>
</gene>
<evidence type="ECO:0000313" key="3">
    <source>
        <dbReference type="Proteomes" id="UP001312865"/>
    </source>
</evidence>
<feature type="transmembrane region" description="Helical" evidence="1">
    <location>
        <begin position="130"/>
        <end position="153"/>
    </location>
</feature>
<organism evidence="2 3">
    <name type="scientific">Bacillus spongiae</name>
    <dbReference type="NCBI Taxonomy" id="2683610"/>
    <lineage>
        <taxon>Bacteria</taxon>
        <taxon>Bacillati</taxon>
        <taxon>Bacillota</taxon>
        <taxon>Bacilli</taxon>
        <taxon>Bacillales</taxon>
        <taxon>Bacillaceae</taxon>
        <taxon>Bacillus</taxon>
    </lineage>
</organism>
<dbReference type="EMBL" id="JBBAXC010000004">
    <property type="protein sequence ID" value="MEI5906756.1"/>
    <property type="molecule type" value="Genomic_DNA"/>
</dbReference>
<keyword evidence="1" id="KW-1133">Transmembrane helix</keyword>
<evidence type="ECO:0000256" key="1">
    <source>
        <dbReference type="SAM" id="Phobius"/>
    </source>
</evidence>
<keyword evidence="1" id="KW-0812">Transmembrane</keyword>
<feature type="transmembrane region" description="Helical" evidence="1">
    <location>
        <begin position="34"/>
        <end position="55"/>
    </location>
</feature>
<keyword evidence="3" id="KW-1185">Reference proteome</keyword>
<feature type="transmembrane region" description="Helical" evidence="1">
    <location>
        <begin position="67"/>
        <end position="90"/>
    </location>
</feature>
<feature type="transmembrane region" description="Helical" evidence="1">
    <location>
        <begin position="97"/>
        <end position="118"/>
    </location>
</feature>
<feature type="transmembrane region" description="Helical" evidence="1">
    <location>
        <begin position="6"/>
        <end position="27"/>
    </location>
</feature>
<comment type="caution">
    <text evidence="2">The sequence shown here is derived from an EMBL/GenBank/DDBJ whole genome shotgun (WGS) entry which is preliminary data.</text>
</comment>